<sequence>MSLPFRSIIILLGIFSLLGAQEAYICVWRNPERTMSKIFPDAFDYKTVNQKISAAKRDTIEERLKGKLLPGQREVFTYYELYNRDKKLLGYILAASQKGEYGAIEFIFGLDKDLKIKNIYIQRARERDTEFKKKDFLNQFLGKGVKDAQNLDKLIKGKRTTATSAIITGVKKELIAFEELVLKMNKNGKR</sequence>
<dbReference type="AlphaFoldDB" id="A0A7C3UWS9"/>
<comment type="caution">
    <text evidence="1">The sequence shown here is derived from an EMBL/GenBank/DDBJ whole genome shotgun (WGS) entry which is preliminary data.</text>
</comment>
<evidence type="ECO:0008006" key="2">
    <source>
        <dbReference type="Google" id="ProtNLM"/>
    </source>
</evidence>
<proteinExistence type="predicted"/>
<name>A0A7C3UWS9_UNCW3</name>
<organism evidence="1">
    <name type="scientific">candidate division WOR-3 bacterium</name>
    <dbReference type="NCBI Taxonomy" id="2052148"/>
    <lineage>
        <taxon>Bacteria</taxon>
        <taxon>Bacteria division WOR-3</taxon>
    </lineage>
</organism>
<gene>
    <name evidence="1" type="ORF">ENX07_04745</name>
</gene>
<accession>A0A7C3UWS9</accession>
<reference evidence="1" key="1">
    <citation type="journal article" date="2020" name="mSystems">
        <title>Genome- and Community-Level Interaction Insights into Carbon Utilization and Element Cycling Functions of Hydrothermarchaeota in Hydrothermal Sediment.</title>
        <authorList>
            <person name="Zhou Z."/>
            <person name="Liu Y."/>
            <person name="Xu W."/>
            <person name="Pan J."/>
            <person name="Luo Z.H."/>
            <person name="Li M."/>
        </authorList>
    </citation>
    <scope>NUCLEOTIDE SEQUENCE [LARGE SCALE GENOMIC DNA]</scope>
    <source>
        <strain evidence="1">SpSt-906</strain>
    </source>
</reference>
<evidence type="ECO:0000313" key="1">
    <source>
        <dbReference type="EMBL" id="HGE99361.1"/>
    </source>
</evidence>
<dbReference type="EMBL" id="DTMQ01000032">
    <property type="protein sequence ID" value="HGE99361.1"/>
    <property type="molecule type" value="Genomic_DNA"/>
</dbReference>
<protein>
    <recommendedName>
        <fullName evidence="2">FMN-binding protein</fullName>
    </recommendedName>
</protein>